<evidence type="ECO:0000256" key="9">
    <source>
        <dbReference type="ARBA" id="ARBA00023204"/>
    </source>
</evidence>
<dbReference type="Pfam" id="PF12705">
    <property type="entry name" value="PDDEXK_1"/>
    <property type="match status" value="1"/>
</dbReference>
<comment type="caution">
    <text evidence="11">The sequence shown here is derived from an EMBL/GenBank/DDBJ whole genome shotgun (WGS) entry which is preliminary data.</text>
</comment>
<dbReference type="Gene3D" id="3.40.50.300">
    <property type="entry name" value="P-loop containing nucleotide triphosphate hydrolases"/>
    <property type="match status" value="4"/>
</dbReference>
<dbReference type="Pfam" id="PF21445">
    <property type="entry name" value="ADDB_N"/>
    <property type="match status" value="1"/>
</dbReference>
<gene>
    <name evidence="11" type="ORF">GCWU000182_000204</name>
</gene>
<dbReference type="OrthoDB" id="9758506at2"/>
<keyword evidence="7" id="KW-0067">ATP-binding</keyword>
<dbReference type="GO" id="GO:0003677">
    <property type="term" value="F:DNA binding"/>
    <property type="evidence" value="ECO:0007669"/>
    <property type="project" value="UniProtKB-KW"/>
</dbReference>
<keyword evidence="12" id="KW-1185">Reference proteome</keyword>
<keyword evidence="9" id="KW-0234">DNA repair</keyword>
<evidence type="ECO:0000256" key="5">
    <source>
        <dbReference type="ARBA" id="ARBA00022806"/>
    </source>
</evidence>
<dbReference type="InterPro" id="IPR014017">
    <property type="entry name" value="DNA_helicase_UvrD-like_C"/>
</dbReference>
<dbReference type="HOGENOM" id="CLU_007838_0_0_9"/>
<dbReference type="InterPro" id="IPR011604">
    <property type="entry name" value="PDDEXK-like_dom_sf"/>
</dbReference>
<dbReference type="GO" id="GO:0004527">
    <property type="term" value="F:exonuclease activity"/>
    <property type="evidence" value="ECO:0007669"/>
    <property type="project" value="UniProtKB-KW"/>
</dbReference>
<evidence type="ECO:0000256" key="2">
    <source>
        <dbReference type="ARBA" id="ARBA00022741"/>
    </source>
</evidence>
<dbReference type="InterPro" id="IPR049035">
    <property type="entry name" value="ADDB_N"/>
</dbReference>
<sequence>MLQFVLGGLDRAKKSVLLDHLLDIQAKEPEAQFFYLVPEHLKFDMESYLLAAVQDKYGSNEAALVDIQVVSFKRLAWFLMPNSLAEEKPISSIGQIMLIKRLLARYQDQLQVFRGQVKHQGFAEKLAQLFDELYLGQIQPENLSQVPDLNQQEAKRLAELALLYQGFIQEIEGQVLGHYHDLQRLDSYLKAHPLNRPTYLVVDHHYFFNGQQLQLLTTLIQQCQAVWITLPLSQQAARSKAYDPLIEVARHTYGQMQLLAQSLHLPVAEDWTINQVQEGYQANILTLAQAFENHLRLAPQELSQPLNQVKTHVIWEHDAIQTEVRHTSNKIHQLVSQEGYRYRDILVLTRDMDRYRPLVTALFEQNDIPYFYDHAVIMGQHPLVLWLESGLKLYRYRYQLADIFGILKSGLWLPADLRAAMAENPQDGPVLEEEFKAQVDLLENVVLANGYVGYRFAQLSFEWRFDQADRPYVNAAGQVTGQTYGQVVQALRESFLADFAPYQDLAQLTSFSGQKAAEWLYQWLEEVGVKDRLIARRDQAIEKGDLALSRQYEQVWQTLTASLDEFYQLYGEAELTFSEFQELLLTGLNEATFHIIPPALDQVMVTSMESPQVQAYKVCFVLGADELTLPKHHQEDSLLSVANRQSLGESLLPYQQLRQSSQHNYSLELLMTQQVLLSASDRLYLSYVAMKGQQTVKLSPYLQQLAKQFHLPIKTYTHTLIHQNQVKLSRLEFGRYPVQMSSLLQLVHHYSQQKDRPSAAFLDFLTLMASQNPHTWVLLAQLFQFNQLPQNLTPETALALFGQKMTASVSKLEQYYQDPYSHFLLYGLKIRPRQQLELNAAGAGDYYHDFLDKFTQAQEARPDFETNFASIQTLMAEDLRFNIFGTNPRMHLIKRKLDQHLRQFLNVSLAQSQALTVQPVATELVFGSKQEAGLILPLDKGSLTLRGKIDRIDADPSQNYYQVVDYKSGKKTFNLVDFYYGLDLQVLTYLKVASQRYPHAQAVGAFYQSLAGGFVKVDGKQMARLSQDGLDLAKNQLHPYRGLMTISGSELVAIEPGLANQSKSQIYPVQLKKDGSYYQHVPAVNQAELSLINQHLLHLMTQAGNAIQRGDISLVPFKDERFTPSLQADYRVITGFDATVHYGAYRHKRLSKDQVLAQIEKEASKKEDTETSEKGGQL</sequence>
<keyword evidence="6" id="KW-0269">Exonuclease</keyword>
<dbReference type="eggNOG" id="COG3857">
    <property type="taxonomic scope" value="Bacteria"/>
</dbReference>
<keyword evidence="3" id="KW-0227">DNA damage</keyword>
<evidence type="ECO:0000256" key="3">
    <source>
        <dbReference type="ARBA" id="ARBA00022763"/>
    </source>
</evidence>
<feature type="domain" description="UvrD-like helicase C-terminal" evidence="10">
    <location>
        <begin position="282"/>
        <end position="613"/>
    </location>
</feature>
<dbReference type="STRING" id="592010.GCWU000182_000204"/>
<reference evidence="11" key="1">
    <citation type="submission" date="2013-06" db="EMBL/GenBank/DDBJ databases">
        <authorList>
            <person name="Weinstock G."/>
            <person name="Sodergren E."/>
            <person name="Clifton S."/>
            <person name="Fulton L."/>
            <person name="Fulton B."/>
            <person name="Courtney L."/>
            <person name="Fronick C."/>
            <person name="Harrison M."/>
            <person name="Strong C."/>
            <person name="Farmer C."/>
            <person name="Delahaunty K."/>
            <person name="Markovic C."/>
            <person name="Hall O."/>
            <person name="Minx P."/>
            <person name="Tomlinson C."/>
            <person name="Mitreva M."/>
            <person name="Nelson J."/>
            <person name="Hou S."/>
            <person name="Wollam A."/>
            <person name="Pepin K.H."/>
            <person name="Johnson M."/>
            <person name="Bhonagiri V."/>
            <person name="Nash W.E."/>
            <person name="Warren W."/>
            <person name="Chinwalla A."/>
            <person name="Mardis E.R."/>
            <person name="Wilson R.K."/>
        </authorList>
    </citation>
    <scope>NUCLEOTIDE SEQUENCE [LARGE SCALE GENOMIC DNA]</scope>
    <source>
        <strain evidence="11">ATCC 49176</strain>
    </source>
</reference>
<evidence type="ECO:0000256" key="1">
    <source>
        <dbReference type="ARBA" id="ARBA00022722"/>
    </source>
</evidence>
<keyword evidence="1" id="KW-0540">Nuclease</keyword>
<dbReference type="PANTHER" id="PTHR30591">
    <property type="entry name" value="RECBCD ENZYME SUBUNIT RECC"/>
    <property type="match status" value="1"/>
</dbReference>
<keyword evidence="4" id="KW-0378">Hydrolase</keyword>
<dbReference type="SUPFAM" id="SSF52540">
    <property type="entry name" value="P-loop containing nucleoside triphosphate hydrolases"/>
    <property type="match status" value="1"/>
</dbReference>
<dbReference type="Gene3D" id="3.90.320.10">
    <property type="match status" value="1"/>
</dbReference>
<dbReference type="InterPro" id="IPR038726">
    <property type="entry name" value="PDDEXK_AddAB-type"/>
</dbReference>
<dbReference type="InterPro" id="IPR011335">
    <property type="entry name" value="Restrct_endonuc-II-like"/>
</dbReference>
<dbReference type="InterPro" id="IPR027417">
    <property type="entry name" value="P-loop_NTPase"/>
</dbReference>
<dbReference type="GO" id="GO:0005524">
    <property type="term" value="F:ATP binding"/>
    <property type="evidence" value="ECO:0007669"/>
    <property type="project" value="UniProtKB-KW"/>
</dbReference>
<dbReference type="GO" id="GO:0006310">
    <property type="term" value="P:DNA recombination"/>
    <property type="evidence" value="ECO:0007669"/>
    <property type="project" value="TreeGrafter"/>
</dbReference>
<dbReference type="GO" id="GO:0004386">
    <property type="term" value="F:helicase activity"/>
    <property type="evidence" value="ECO:0007669"/>
    <property type="project" value="UniProtKB-KW"/>
</dbReference>
<keyword evidence="2" id="KW-0547">Nucleotide-binding</keyword>
<evidence type="ECO:0000313" key="12">
    <source>
        <dbReference type="Proteomes" id="UP000019050"/>
    </source>
</evidence>
<keyword evidence="5" id="KW-0347">Helicase</keyword>
<evidence type="ECO:0000313" key="11">
    <source>
        <dbReference type="EMBL" id="ESK66514.1"/>
    </source>
</evidence>
<dbReference type="SUPFAM" id="SSF52980">
    <property type="entry name" value="Restriction endonuclease-like"/>
    <property type="match status" value="1"/>
</dbReference>
<protein>
    <submittedName>
        <fullName evidence="11">ATP-dependent nuclease subunit B</fullName>
    </submittedName>
</protein>
<evidence type="ECO:0000256" key="7">
    <source>
        <dbReference type="ARBA" id="ARBA00022840"/>
    </source>
</evidence>
<evidence type="ECO:0000256" key="4">
    <source>
        <dbReference type="ARBA" id="ARBA00022801"/>
    </source>
</evidence>
<dbReference type="RefSeq" id="WP_023390862.1">
    <property type="nucleotide sequence ID" value="NZ_KI535340.1"/>
</dbReference>
<dbReference type="GeneID" id="84816369"/>
<evidence type="ECO:0000256" key="8">
    <source>
        <dbReference type="ARBA" id="ARBA00023125"/>
    </source>
</evidence>
<dbReference type="EMBL" id="ACIN03000001">
    <property type="protein sequence ID" value="ESK66514.1"/>
    <property type="molecule type" value="Genomic_DNA"/>
</dbReference>
<organism evidence="11 12">
    <name type="scientific">Abiotrophia defectiva ATCC 49176</name>
    <dbReference type="NCBI Taxonomy" id="592010"/>
    <lineage>
        <taxon>Bacteria</taxon>
        <taxon>Bacillati</taxon>
        <taxon>Bacillota</taxon>
        <taxon>Bacilli</taxon>
        <taxon>Lactobacillales</taxon>
        <taxon>Aerococcaceae</taxon>
        <taxon>Abiotrophia</taxon>
    </lineage>
</organism>
<dbReference type="Proteomes" id="UP000019050">
    <property type="component" value="Unassembled WGS sequence"/>
</dbReference>
<evidence type="ECO:0000259" key="10">
    <source>
        <dbReference type="PROSITE" id="PS51217"/>
    </source>
</evidence>
<accession>W1Q6L8</accession>
<dbReference type="PANTHER" id="PTHR30591:SF1">
    <property type="entry name" value="RECBCD ENZYME SUBUNIT RECC"/>
    <property type="match status" value="1"/>
</dbReference>
<name>W1Q6L8_ABIDE</name>
<evidence type="ECO:0000256" key="6">
    <source>
        <dbReference type="ARBA" id="ARBA00022839"/>
    </source>
</evidence>
<proteinExistence type="predicted"/>
<dbReference type="PROSITE" id="PS51217">
    <property type="entry name" value="UVRD_HELICASE_CTER"/>
    <property type="match status" value="1"/>
</dbReference>
<dbReference type="AlphaFoldDB" id="W1Q6L8"/>
<keyword evidence="8" id="KW-0238">DNA-binding</keyword>
<dbReference type="GO" id="GO:0006281">
    <property type="term" value="P:DNA repair"/>
    <property type="evidence" value="ECO:0007669"/>
    <property type="project" value="UniProtKB-KW"/>
</dbReference>